<dbReference type="PROSITE" id="PS00584">
    <property type="entry name" value="PFKB_KINASES_2"/>
    <property type="match status" value="1"/>
</dbReference>
<feature type="binding site" evidence="13">
    <location>
        <position position="251"/>
    </location>
    <ligand>
        <name>K(+)</name>
        <dbReference type="ChEBI" id="CHEBI:29103"/>
    </ligand>
</feature>
<feature type="binding site" evidence="13">
    <location>
        <position position="255"/>
    </location>
    <ligand>
        <name>substrate</name>
    </ligand>
</feature>
<evidence type="ECO:0000313" key="16">
    <source>
        <dbReference type="Proteomes" id="UP001151071"/>
    </source>
</evidence>
<dbReference type="GO" id="GO:0005524">
    <property type="term" value="F:ATP binding"/>
    <property type="evidence" value="ECO:0007669"/>
    <property type="project" value="UniProtKB-UniRule"/>
</dbReference>
<keyword evidence="8 13" id="KW-0418">Kinase</keyword>
<feature type="binding site" evidence="13">
    <location>
        <position position="279"/>
    </location>
    <ligand>
        <name>ATP</name>
        <dbReference type="ChEBI" id="CHEBI:30616"/>
    </ligand>
</feature>
<dbReference type="SUPFAM" id="SSF53613">
    <property type="entry name" value="Ribokinase-like"/>
    <property type="match status" value="1"/>
</dbReference>
<comment type="similarity">
    <text evidence="13">Belongs to the carbohydrate kinase PfkB family. Ribokinase subfamily.</text>
</comment>
<feature type="active site" description="Proton acceptor" evidence="13">
    <location>
        <position position="255"/>
    </location>
</feature>
<dbReference type="InterPro" id="IPR029056">
    <property type="entry name" value="Ribokinase-like"/>
</dbReference>
<evidence type="ECO:0000256" key="13">
    <source>
        <dbReference type="HAMAP-Rule" id="MF_01987"/>
    </source>
</evidence>
<comment type="cofactor">
    <cofactor evidence="13">
        <name>Mg(2+)</name>
        <dbReference type="ChEBI" id="CHEBI:18420"/>
    </cofactor>
    <text evidence="13">Requires a divalent cation, most likely magnesium in vivo, as an electrophilic catalyst to aid phosphoryl group transfer. It is the chelate of the metal and the nucleotide that is the actual substrate.</text>
</comment>
<keyword evidence="12 13" id="KW-0119">Carbohydrate metabolism</keyword>
<keyword evidence="10 13" id="KW-0460">Magnesium</keyword>
<dbReference type="PANTHER" id="PTHR10584">
    <property type="entry name" value="SUGAR KINASE"/>
    <property type="match status" value="1"/>
</dbReference>
<reference evidence="15" key="1">
    <citation type="submission" date="2022-12" db="EMBL/GenBank/DDBJ databases">
        <title>Draft genome sequence of the thermophilic strain Brevibacillus thermoruber HT42, isolated from Los Humeros, Puebla, Mexico, with biotechnological potential.</title>
        <authorList>
            <person name="Lara Sanchez J."/>
            <person name="Solis Palacios R."/>
            <person name="Bustos Baena A.S."/>
            <person name="Ruz Baez A.E."/>
            <person name="Espinosa Luna G."/>
            <person name="Oliart Ros R.M."/>
        </authorList>
    </citation>
    <scope>NUCLEOTIDE SEQUENCE</scope>
    <source>
        <strain evidence="15">HT42</strain>
    </source>
</reference>
<feature type="binding site" evidence="13">
    <location>
        <begin position="254"/>
        <end position="255"/>
    </location>
    <ligand>
        <name>ATP</name>
        <dbReference type="ChEBI" id="CHEBI:30616"/>
    </ligand>
</feature>
<evidence type="ECO:0000256" key="9">
    <source>
        <dbReference type="ARBA" id="ARBA00022840"/>
    </source>
</evidence>
<comment type="subunit">
    <text evidence="13">Homodimer.</text>
</comment>
<dbReference type="GO" id="GO:0019303">
    <property type="term" value="P:D-ribose catabolic process"/>
    <property type="evidence" value="ECO:0007669"/>
    <property type="project" value="UniProtKB-UniRule"/>
</dbReference>
<evidence type="ECO:0000313" key="15">
    <source>
        <dbReference type="EMBL" id="MDA5107925.1"/>
    </source>
</evidence>
<dbReference type="GO" id="GO:0005829">
    <property type="term" value="C:cytosol"/>
    <property type="evidence" value="ECO:0007669"/>
    <property type="project" value="TreeGrafter"/>
</dbReference>
<dbReference type="EC" id="2.7.1.15" evidence="2 13"/>
<comment type="function">
    <text evidence="13">Catalyzes the phosphorylation of ribose at O-5 in a reaction requiring ATP and magnesium. The resulting D-ribose-5-phosphate can then be used either for sythesis of nucleotides, histidine, and tryptophan, or as a component of the pentose phosphate pathway.</text>
</comment>
<feature type="binding site" evidence="13">
    <location>
        <position position="285"/>
    </location>
    <ligand>
        <name>K(+)</name>
        <dbReference type="ChEBI" id="CHEBI:29103"/>
    </ligand>
</feature>
<comment type="activity regulation">
    <text evidence="13">Activated by a monovalent cation that binds near, but not in, the active site. The most likely occupant of the site in vivo is potassium. Ion binding induces a conformational change that may alter substrate affinity.</text>
</comment>
<comment type="pathway">
    <text evidence="13">Carbohydrate metabolism; D-ribose degradation; D-ribose 5-phosphate from beta-D-ribopyranose: step 2/2.</text>
</comment>
<dbReference type="FunFam" id="3.40.1190.20:FF:000012">
    <property type="entry name" value="Ribokinase"/>
    <property type="match status" value="1"/>
</dbReference>
<name>A0A9X3TP17_9BACL</name>
<dbReference type="InterPro" id="IPR011877">
    <property type="entry name" value="Ribokinase"/>
</dbReference>
<evidence type="ECO:0000256" key="5">
    <source>
        <dbReference type="ARBA" id="ARBA00022679"/>
    </source>
</evidence>
<dbReference type="PRINTS" id="PR00990">
    <property type="entry name" value="RIBOKINASE"/>
</dbReference>
<comment type="caution">
    <text evidence="13">Lacks conserved residue(s) required for the propagation of feature annotation.</text>
</comment>
<evidence type="ECO:0000256" key="6">
    <source>
        <dbReference type="ARBA" id="ARBA00022723"/>
    </source>
</evidence>
<dbReference type="InterPro" id="IPR002173">
    <property type="entry name" value="Carboh/pur_kinase_PfkB_CS"/>
</dbReference>
<feature type="binding site" evidence="13">
    <location>
        <position position="142"/>
    </location>
    <ligand>
        <name>substrate</name>
    </ligand>
</feature>
<dbReference type="InterPro" id="IPR002139">
    <property type="entry name" value="Ribo/fructo_kinase"/>
</dbReference>
<proteinExistence type="inferred from homology"/>
<evidence type="ECO:0000256" key="10">
    <source>
        <dbReference type="ARBA" id="ARBA00022842"/>
    </source>
</evidence>
<dbReference type="EMBL" id="JAPYYP010000005">
    <property type="protein sequence ID" value="MDA5107925.1"/>
    <property type="molecule type" value="Genomic_DNA"/>
</dbReference>
<evidence type="ECO:0000256" key="3">
    <source>
        <dbReference type="ARBA" id="ARBA00016943"/>
    </source>
</evidence>
<accession>A0A9X3TP17</accession>
<evidence type="ECO:0000259" key="14">
    <source>
        <dbReference type="Pfam" id="PF00294"/>
    </source>
</evidence>
<keyword evidence="7 13" id="KW-0547">Nucleotide-binding</keyword>
<dbReference type="RefSeq" id="WP_029098804.1">
    <property type="nucleotide sequence ID" value="NZ_JAPYYP010000005.1"/>
</dbReference>
<evidence type="ECO:0000256" key="4">
    <source>
        <dbReference type="ARBA" id="ARBA00022490"/>
    </source>
</evidence>
<comment type="subcellular location">
    <subcellularLocation>
        <location evidence="13">Cytoplasm</location>
    </subcellularLocation>
</comment>
<dbReference type="PANTHER" id="PTHR10584:SF166">
    <property type="entry name" value="RIBOKINASE"/>
    <property type="match status" value="1"/>
</dbReference>
<keyword evidence="5 13" id="KW-0808">Transferase</keyword>
<dbReference type="Proteomes" id="UP001151071">
    <property type="component" value="Unassembled WGS sequence"/>
</dbReference>
<evidence type="ECO:0000256" key="12">
    <source>
        <dbReference type="ARBA" id="ARBA00023277"/>
    </source>
</evidence>
<keyword evidence="16" id="KW-1185">Reference proteome</keyword>
<keyword evidence="11 13" id="KW-0630">Potassium</keyword>
<keyword evidence="6 13" id="KW-0479">Metal-binding</keyword>
<comment type="catalytic activity">
    <reaction evidence="13">
        <text>D-ribose + ATP = D-ribose 5-phosphate + ADP + H(+)</text>
        <dbReference type="Rhea" id="RHEA:13697"/>
        <dbReference type="ChEBI" id="CHEBI:15378"/>
        <dbReference type="ChEBI" id="CHEBI:30616"/>
        <dbReference type="ChEBI" id="CHEBI:47013"/>
        <dbReference type="ChEBI" id="CHEBI:78346"/>
        <dbReference type="ChEBI" id="CHEBI:456216"/>
        <dbReference type="EC" id="2.7.1.15"/>
    </reaction>
</comment>
<dbReference type="GO" id="GO:0004747">
    <property type="term" value="F:ribokinase activity"/>
    <property type="evidence" value="ECO:0007669"/>
    <property type="project" value="UniProtKB-UniRule"/>
</dbReference>
<feature type="binding site" evidence="13">
    <location>
        <position position="288"/>
    </location>
    <ligand>
        <name>K(+)</name>
        <dbReference type="ChEBI" id="CHEBI:29103"/>
    </ligand>
</feature>
<comment type="caution">
    <text evidence="15">The sequence shown here is derived from an EMBL/GenBank/DDBJ whole genome shotgun (WGS) entry which is preliminary data.</text>
</comment>
<dbReference type="NCBIfam" id="TIGR02152">
    <property type="entry name" value="D_ribokin_bact"/>
    <property type="match status" value="1"/>
</dbReference>
<gene>
    <name evidence="13 15" type="primary">rbsK</name>
    <name evidence="15" type="ORF">O3V59_06120</name>
</gene>
<dbReference type="AlphaFoldDB" id="A0A9X3TP17"/>
<protein>
    <recommendedName>
        <fullName evidence="3 13">Ribokinase</fullName>
        <shortName evidence="13">RK</shortName>
        <ecNumber evidence="2 13">2.7.1.15</ecNumber>
    </recommendedName>
</protein>
<feature type="binding site" evidence="13">
    <location>
        <position position="249"/>
    </location>
    <ligand>
        <name>K(+)</name>
        <dbReference type="ChEBI" id="CHEBI:29103"/>
    </ligand>
</feature>
<dbReference type="HAMAP" id="MF_01987">
    <property type="entry name" value="Ribokinase"/>
    <property type="match status" value="1"/>
</dbReference>
<feature type="binding site" evidence="13">
    <location>
        <begin position="41"/>
        <end position="45"/>
    </location>
    <ligand>
        <name>substrate</name>
    </ligand>
</feature>
<comment type="similarity">
    <text evidence="1">Belongs to the carbohydrate kinase pfkB family.</text>
</comment>
<dbReference type="GO" id="GO:0046872">
    <property type="term" value="F:metal ion binding"/>
    <property type="evidence" value="ECO:0007669"/>
    <property type="project" value="UniProtKB-KW"/>
</dbReference>
<keyword evidence="9 13" id="KW-0067">ATP-binding</keyword>
<evidence type="ECO:0000256" key="2">
    <source>
        <dbReference type="ARBA" id="ARBA00012035"/>
    </source>
</evidence>
<feature type="binding site" evidence="13">
    <location>
        <position position="290"/>
    </location>
    <ligand>
        <name>K(+)</name>
        <dbReference type="ChEBI" id="CHEBI:29103"/>
    </ligand>
</feature>
<dbReference type="InterPro" id="IPR011611">
    <property type="entry name" value="PfkB_dom"/>
</dbReference>
<dbReference type="CDD" id="cd01174">
    <property type="entry name" value="ribokinase"/>
    <property type="match status" value="1"/>
</dbReference>
<sequence length="317" mass="33359">MSSGIITVVGSYVVDLMSRTPHMPKPGETVLGGPFRMGPGGKGGNQAVAAARQGSRVCMVTKVGNDPFGQAAVKHFQAEHISTDYVFVDDAEATGAALIAVDDNGENMIVVALGACGKLSAEDVAQAEQMIKRSTVVLVQLETSMEAVRKTLELAGTYGVPVILNPAPYQPIPEELLKGVTYITPNETEAFLLTGIEITDEESAYRAASVLYRRGVKHVVITLGKKGCYYYEGGPSGILYPGFHVDAVDTTGAGDAFNGGLAHALAEGRSIRQALRYANAVAALSVTKIGTAPAMPSREEVERFLQNQPIDTTATGA</sequence>
<feature type="domain" description="Carbohydrate kinase PfkB" evidence="14">
    <location>
        <begin position="6"/>
        <end position="297"/>
    </location>
</feature>
<keyword evidence="4 13" id="KW-0963">Cytoplasm</keyword>
<organism evidence="15 16">
    <name type="scientific">Brevibacillus thermoruber</name>
    <dbReference type="NCBI Taxonomy" id="33942"/>
    <lineage>
        <taxon>Bacteria</taxon>
        <taxon>Bacillati</taxon>
        <taxon>Bacillota</taxon>
        <taxon>Bacilli</taxon>
        <taxon>Bacillales</taxon>
        <taxon>Paenibacillaceae</taxon>
        <taxon>Brevibacillus</taxon>
    </lineage>
</organism>
<feature type="binding site" evidence="13">
    <location>
        <begin position="222"/>
        <end position="227"/>
    </location>
    <ligand>
        <name>ATP</name>
        <dbReference type="ChEBI" id="CHEBI:30616"/>
    </ligand>
</feature>
<dbReference type="Gene3D" id="3.40.1190.20">
    <property type="match status" value="1"/>
</dbReference>
<evidence type="ECO:0000256" key="7">
    <source>
        <dbReference type="ARBA" id="ARBA00022741"/>
    </source>
</evidence>
<evidence type="ECO:0000256" key="1">
    <source>
        <dbReference type="ARBA" id="ARBA00005380"/>
    </source>
</evidence>
<evidence type="ECO:0000256" key="11">
    <source>
        <dbReference type="ARBA" id="ARBA00022958"/>
    </source>
</evidence>
<evidence type="ECO:0000256" key="8">
    <source>
        <dbReference type="ARBA" id="ARBA00022777"/>
    </source>
</evidence>
<dbReference type="Pfam" id="PF00294">
    <property type="entry name" value="PfkB"/>
    <property type="match status" value="1"/>
</dbReference>
<feature type="binding site" evidence="13">
    <location>
        <begin position="13"/>
        <end position="15"/>
    </location>
    <ligand>
        <name>substrate</name>
    </ligand>
</feature>
<feature type="binding site" evidence="13">
    <location>
        <position position="186"/>
    </location>
    <ligand>
        <name>ATP</name>
        <dbReference type="ChEBI" id="CHEBI:30616"/>
    </ligand>
</feature>